<feature type="binding site" evidence="2">
    <location>
        <begin position="7"/>
        <end position="14"/>
    </location>
    <ligand>
        <name>substrate</name>
    </ligand>
</feature>
<name>A0A839K555_9FIRM</name>
<dbReference type="PANTHER" id="PTHR48100">
    <property type="entry name" value="BROAD-SPECIFICITY PHOSPHATASE YOR283W-RELATED"/>
    <property type="match status" value="1"/>
</dbReference>
<organism evidence="3 4">
    <name type="scientific">Variimorphobacter saccharofermentans</name>
    <dbReference type="NCBI Taxonomy" id="2755051"/>
    <lineage>
        <taxon>Bacteria</taxon>
        <taxon>Bacillati</taxon>
        <taxon>Bacillota</taxon>
        <taxon>Clostridia</taxon>
        <taxon>Lachnospirales</taxon>
        <taxon>Lachnospiraceae</taxon>
        <taxon>Variimorphobacter</taxon>
    </lineage>
</organism>
<dbReference type="Proteomes" id="UP000574276">
    <property type="component" value="Unassembled WGS sequence"/>
</dbReference>
<dbReference type="GO" id="GO:0005737">
    <property type="term" value="C:cytoplasm"/>
    <property type="evidence" value="ECO:0007669"/>
    <property type="project" value="TreeGrafter"/>
</dbReference>
<evidence type="ECO:0000313" key="4">
    <source>
        <dbReference type="Proteomes" id="UP000574276"/>
    </source>
</evidence>
<feature type="active site" description="Tele-phosphohistidine intermediate" evidence="1">
    <location>
        <position position="8"/>
    </location>
</feature>
<dbReference type="InterPro" id="IPR050275">
    <property type="entry name" value="PGM_Phosphatase"/>
</dbReference>
<evidence type="ECO:0000313" key="3">
    <source>
        <dbReference type="EMBL" id="MBB2183801.1"/>
    </source>
</evidence>
<protein>
    <submittedName>
        <fullName evidence="3">Histidine phosphatase family protein</fullName>
    </submittedName>
</protein>
<dbReference type="PANTHER" id="PTHR48100:SF59">
    <property type="entry name" value="ADENOSYLCOBALAMIN_ALPHA-RIBAZOLE PHOSPHATASE"/>
    <property type="match status" value="1"/>
</dbReference>
<gene>
    <name evidence="3" type="ORF">H0486_13060</name>
</gene>
<proteinExistence type="predicted"/>
<dbReference type="GO" id="GO:0016791">
    <property type="term" value="F:phosphatase activity"/>
    <property type="evidence" value="ECO:0007669"/>
    <property type="project" value="TreeGrafter"/>
</dbReference>
<dbReference type="Pfam" id="PF00300">
    <property type="entry name" value="His_Phos_1"/>
    <property type="match status" value="1"/>
</dbReference>
<comment type="caution">
    <text evidence="3">The sequence shown here is derived from an EMBL/GenBank/DDBJ whole genome shotgun (WGS) entry which is preliminary data.</text>
</comment>
<dbReference type="InterPro" id="IPR013078">
    <property type="entry name" value="His_Pase_superF_clade-1"/>
</dbReference>
<dbReference type="InterPro" id="IPR001345">
    <property type="entry name" value="PG/BPGM_mutase_AS"/>
</dbReference>
<accession>A0A839K555</accession>
<evidence type="ECO:0000256" key="2">
    <source>
        <dbReference type="PIRSR" id="PIRSR613078-2"/>
    </source>
</evidence>
<reference evidence="3 4" key="1">
    <citation type="submission" date="2020-07" db="EMBL/GenBank/DDBJ databases">
        <title>Characterization and genome sequencing of isolate MD1, a novel member within the family Lachnospiraceae.</title>
        <authorList>
            <person name="Rettenmaier R."/>
            <person name="Di Bello L."/>
            <person name="Zinser C."/>
            <person name="Scheitz K."/>
            <person name="Liebl W."/>
            <person name="Zverlov V."/>
        </authorList>
    </citation>
    <scope>NUCLEOTIDE SEQUENCE [LARGE SCALE GENOMIC DNA]</scope>
    <source>
        <strain evidence="3 4">MD1</strain>
    </source>
</reference>
<dbReference type="Gene3D" id="3.40.50.1240">
    <property type="entry name" value="Phosphoglycerate mutase-like"/>
    <property type="match status" value="1"/>
</dbReference>
<dbReference type="SMART" id="SM00855">
    <property type="entry name" value="PGAM"/>
    <property type="match status" value="1"/>
</dbReference>
<evidence type="ECO:0000256" key="1">
    <source>
        <dbReference type="PIRSR" id="PIRSR613078-1"/>
    </source>
</evidence>
<dbReference type="PROSITE" id="PS00175">
    <property type="entry name" value="PG_MUTASE"/>
    <property type="match status" value="1"/>
</dbReference>
<feature type="active site" description="Proton donor/acceptor" evidence="1">
    <location>
        <position position="82"/>
    </location>
</feature>
<dbReference type="AlphaFoldDB" id="A0A839K555"/>
<dbReference type="CDD" id="cd07067">
    <property type="entry name" value="HP_PGM_like"/>
    <property type="match status" value="1"/>
</dbReference>
<dbReference type="RefSeq" id="WP_228353424.1">
    <property type="nucleotide sequence ID" value="NZ_JACEGA010000001.1"/>
</dbReference>
<dbReference type="InterPro" id="IPR029033">
    <property type="entry name" value="His_PPase_superfam"/>
</dbReference>
<dbReference type="SUPFAM" id="SSF53254">
    <property type="entry name" value="Phosphoglycerate mutase-like"/>
    <property type="match status" value="1"/>
</dbReference>
<dbReference type="EMBL" id="JACEGA010000001">
    <property type="protein sequence ID" value="MBB2183801.1"/>
    <property type="molecule type" value="Genomic_DNA"/>
</dbReference>
<keyword evidence="4" id="KW-1185">Reference proteome</keyword>
<sequence length="199" mass="22651">MKILLIRHGETDWNLEGRFQGREDIPLNATGIRQAELCGKVLKDESIRAVITSPLSRAKMTAEIISEQVSVSDIIVEEDFIERDFRKLSGLTPKEREAFYASGELDDKEPFDKLCERMMNSIKKYAVRYYNENIIIVSHGASINAVLSVLSNAYTGTGKIRLKNTCINIIDYDGAKLHLGEYNLTADEYENLKRNHHQL</sequence>
<feature type="binding site" evidence="2">
    <location>
        <position position="57"/>
    </location>
    <ligand>
        <name>substrate</name>
    </ligand>
</feature>